<dbReference type="CDD" id="cd18577">
    <property type="entry name" value="ABC_6TM_Pgp_ABCB1_D1_like"/>
    <property type="match status" value="1"/>
</dbReference>
<feature type="transmembrane region" description="Helical" evidence="11">
    <location>
        <begin position="253"/>
        <end position="271"/>
    </location>
</feature>
<keyword evidence="7" id="KW-0067">ATP-binding</keyword>
<comment type="subcellular location">
    <subcellularLocation>
        <location evidence="1">Membrane</location>
        <topology evidence="1">Multi-pass membrane protein</topology>
    </subcellularLocation>
</comment>
<evidence type="ECO:0000256" key="4">
    <source>
        <dbReference type="ARBA" id="ARBA00022692"/>
    </source>
</evidence>
<dbReference type="Gene3D" id="3.40.50.300">
    <property type="entry name" value="P-loop containing nucleotide triphosphate hydrolases"/>
    <property type="match status" value="2"/>
</dbReference>
<dbReference type="InterPro" id="IPR003439">
    <property type="entry name" value="ABC_transporter-like_ATP-bd"/>
</dbReference>
<keyword evidence="4 11" id="KW-0812">Transmembrane</keyword>
<evidence type="ECO:0000256" key="10">
    <source>
        <dbReference type="SAM" id="MobiDB-lite"/>
    </source>
</evidence>
<dbReference type="FunFam" id="3.40.50.300:FF:000205">
    <property type="entry name" value="ABC transporter B family member 4"/>
    <property type="match status" value="1"/>
</dbReference>
<keyword evidence="3" id="KW-0813">Transport</keyword>
<evidence type="ECO:0000256" key="7">
    <source>
        <dbReference type="ARBA" id="ARBA00022840"/>
    </source>
</evidence>
<keyword evidence="9 11" id="KW-0472">Membrane</keyword>
<evidence type="ECO:0000259" key="13">
    <source>
        <dbReference type="PROSITE" id="PS50929"/>
    </source>
</evidence>
<feature type="domain" description="ABC transporter" evidence="12">
    <location>
        <begin position="1113"/>
        <end position="1351"/>
    </location>
</feature>
<dbReference type="GO" id="GO:0015421">
    <property type="term" value="F:ABC-type oligopeptide transporter activity"/>
    <property type="evidence" value="ECO:0007669"/>
    <property type="project" value="TreeGrafter"/>
</dbReference>
<comment type="caution">
    <text evidence="14">The sequence shown here is derived from an EMBL/GenBank/DDBJ whole genome shotgun (WGS) entry which is preliminary data.</text>
</comment>
<dbReference type="Pfam" id="PF00664">
    <property type="entry name" value="ABC_membrane"/>
    <property type="match status" value="2"/>
</dbReference>
<evidence type="ECO:0000256" key="1">
    <source>
        <dbReference type="ARBA" id="ARBA00004141"/>
    </source>
</evidence>
<dbReference type="CDD" id="cd18578">
    <property type="entry name" value="ABC_6TM_Pgp_ABCB1_D2_like"/>
    <property type="match status" value="1"/>
</dbReference>
<organism evidence="14 15">
    <name type="scientific">Marchantia polymorpha subsp. ruderalis</name>
    <dbReference type="NCBI Taxonomy" id="1480154"/>
    <lineage>
        <taxon>Eukaryota</taxon>
        <taxon>Viridiplantae</taxon>
        <taxon>Streptophyta</taxon>
        <taxon>Embryophyta</taxon>
        <taxon>Marchantiophyta</taxon>
        <taxon>Marchantiopsida</taxon>
        <taxon>Marchantiidae</taxon>
        <taxon>Marchantiales</taxon>
        <taxon>Marchantiaceae</taxon>
        <taxon>Marchantia</taxon>
    </lineage>
</organism>
<dbReference type="InterPro" id="IPR017871">
    <property type="entry name" value="ABC_transporter-like_CS"/>
</dbReference>
<feature type="transmembrane region" description="Helical" evidence="11">
    <location>
        <begin position="794"/>
        <end position="817"/>
    </location>
</feature>
<dbReference type="GO" id="GO:0005524">
    <property type="term" value="F:ATP binding"/>
    <property type="evidence" value="ECO:0007669"/>
    <property type="project" value="UniProtKB-KW"/>
</dbReference>
<feature type="transmembrane region" description="Helical" evidence="11">
    <location>
        <begin position="1016"/>
        <end position="1039"/>
    </location>
</feature>
<feature type="transmembrane region" description="Helical" evidence="11">
    <location>
        <begin position="229"/>
        <end position="248"/>
    </location>
</feature>
<evidence type="ECO:0000259" key="12">
    <source>
        <dbReference type="PROSITE" id="PS50893"/>
    </source>
</evidence>
<evidence type="ECO:0000256" key="5">
    <source>
        <dbReference type="ARBA" id="ARBA00022737"/>
    </source>
</evidence>
<dbReference type="InterPro" id="IPR036640">
    <property type="entry name" value="ABC1_TM_sf"/>
</dbReference>
<dbReference type="PANTHER" id="PTHR43394">
    <property type="entry name" value="ATP-DEPENDENT PERMEASE MDL1, MITOCHONDRIAL"/>
    <property type="match status" value="1"/>
</dbReference>
<keyword evidence="6" id="KW-0547">Nucleotide-binding</keyword>
<keyword evidence="8 11" id="KW-1133">Transmembrane helix</keyword>
<protein>
    <submittedName>
        <fullName evidence="14">Uncharacterized protein</fullName>
    </submittedName>
</protein>
<name>A0A176W9K6_MARPO</name>
<dbReference type="GO" id="GO:0005743">
    <property type="term" value="C:mitochondrial inner membrane"/>
    <property type="evidence" value="ECO:0007669"/>
    <property type="project" value="TreeGrafter"/>
</dbReference>
<dbReference type="GO" id="GO:0016887">
    <property type="term" value="F:ATP hydrolysis activity"/>
    <property type="evidence" value="ECO:0007669"/>
    <property type="project" value="InterPro"/>
</dbReference>
<dbReference type="SUPFAM" id="SSF90123">
    <property type="entry name" value="ABC transporter transmembrane region"/>
    <property type="match status" value="2"/>
</dbReference>
<keyword evidence="5" id="KW-0677">Repeat</keyword>
<dbReference type="InterPro" id="IPR011527">
    <property type="entry name" value="ABC1_TM_dom"/>
</dbReference>
<sequence length="1358" mass="148032">MEGRLSTSTPITTSSGSSGIGSISSLQSSGIQSGKSSRGSPYRKESDQDTDPTGTAAPTEAGGDRSVPESEPYERNPDLPAPIPEPAFLVPYSRLWSFATPLDFGLVLVGTLAAAANGAALPFILYLLGRLVDALGSNQQDLEQAYREICQIALILVYLAAISVWITWLEVACWMYSGERQAQQIRTHYLKALLSQDIEFFDTQTTTGDTLSILSNDMLHVHEAVGEKVGIFIHNLATFIVGILVAFIQTWQVALLTLGTVPLMLGTGVVYGKVYTKLLGKTQASYEKGGSIAQEAFSQIRTVYSFVGEGRSNAAFRRALEATTKLGFLSGLVKGIGVGMSLGIVNLSWALQLWFGGILVRDGKTNGGAIIGAIFNVVYGGMALGQAIPEIQVFTRGRIAAYKIFQVVDRHTDSTEGDVLHAVKGTIEFRNVHFTYRSRPDHPVFENLSFKISAGETVAIVGSSGAGKSTVLSLIERFYTPKSGEVTLDGRNIDQLQLHWLRKQISLVGQEPVLFAGTIRQNILHGKLDATETEVETAAMAANAHSFICKFPGGYETPVGERGLQLSGGQKQRLAIARAIVKKPAILLLDEATSALDVQSELLVQHALDSVMEGRTTVIVAHRLSSVKNADMILVLDRGKLVERGTHADLLQRGSLGVYANLVRLQERQETRRRDDTEARSGLGGGNYSLGSSPPRSFPQSLCASPLPSHLQSPVTPRGLEWQNTSSPASPYILELPPSPASPSQSKSAKSMRIIEYLREKPETPFAKRSSKVSYWSLFKSLAPEFASSSLGTLGAIVTGSLSPLFTLFLFDIVELYYTPSTQKTRDKINFWCLVIAGIGVASICSNIVQHFYFNKAGEHASNLLRVKFFEATMKNEVGWFDAEENSSPILANKMASCGTMVKVAISDRASSICQYSVSLLVAMVLAFVIEWRVAVVVIVLVPFTMMAGSLRSGFMKQGFAGDLQKSHEKATQVAGEAVSNIRTVAAFCMEEYTLRVFSQHLKAPMKQSIVRAQRGGFLFGLSQALNNLANAMSIWYIALMVKNRHVSYIPALKTYQILSWMGWLMAEAMKLFPDLNKGVEATKTLLDVTNRRSEIDSDAIDGLKPVHLKGRITFQNVMFSYPTRPTAVVLSDFDLTIPEGETVALVGPSGSGKSSIIALMERFYDPTAGKVLLDEFDIKTLNLKWLRSRIGHVQQEPALFAMSIRENIQYGREIASEDEVVDAARKANAHGFISGLPNGYDTLVGERGVQLSGGQKQRIAIARAIIRNPQILLLDEATSALDSQAEKVVQDTLDSIMLQDNRTTVVIAHRLSSVRHADSIGFVLNGQIIERGSHATLMRRNGAYARLINQQNIPSSL</sequence>
<evidence type="ECO:0000313" key="15">
    <source>
        <dbReference type="Proteomes" id="UP000077202"/>
    </source>
</evidence>
<proteinExistence type="inferred from homology"/>
<accession>A0A176W9K6</accession>
<dbReference type="Gene3D" id="1.20.1560.10">
    <property type="entry name" value="ABC transporter type 1, transmembrane domain"/>
    <property type="match status" value="2"/>
</dbReference>
<comment type="similarity">
    <text evidence="2">Belongs to the ABC transporter superfamily. ABCB family. Multidrug resistance exporter (TC 3.A.1.201) subfamily.</text>
</comment>
<feature type="domain" description="ABC transmembrane type-1" evidence="13">
    <location>
        <begin position="108"/>
        <end position="396"/>
    </location>
</feature>
<feature type="domain" description="ABC transporter" evidence="12">
    <location>
        <begin position="427"/>
        <end position="663"/>
    </location>
</feature>
<evidence type="ECO:0000256" key="6">
    <source>
        <dbReference type="ARBA" id="ARBA00022741"/>
    </source>
</evidence>
<dbReference type="InterPro" id="IPR039421">
    <property type="entry name" value="Type_1_exporter"/>
</dbReference>
<reference evidence="14" key="1">
    <citation type="submission" date="2016-03" db="EMBL/GenBank/DDBJ databases">
        <title>Mechanisms controlling the formation of the plant cell surface in tip-growing cells are functionally conserved among land plants.</title>
        <authorList>
            <person name="Honkanen S."/>
            <person name="Jones V.A."/>
            <person name="Morieri G."/>
            <person name="Champion C."/>
            <person name="Hetherington A.J."/>
            <person name="Kelly S."/>
            <person name="Saint-Marcoux D."/>
            <person name="Proust H."/>
            <person name="Prescott H."/>
            <person name="Dolan L."/>
        </authorList>
    </citation>
    <scope>NUCLEOTIDE SEQUENCE [LARGE SCALE GENOMIC DNA]</scope>
    <source>
        <tissue evidence="14">Whole gametophyte</tissue>
    </source>
</reference>
<dbReference type="GO" id="GO:0090374">
    <property type="term" value="P:oligopeptide export from mitochondrion"/>
    <property type="evidence" value="ECO:0007669"/>
    <property type="project" value="TreeGrafter"/>
</dbReference>
<feature type="transmembrane region" description="Helical" evidence="11">
    <location>
        <begin position="336"/>
        <end position="355"/>
    </location>
</feature>
<dbReference type="PROSITE" id="PS50929">
    <property type="entry name" value="ABC_TM1F"/>
    <property type="match status" value="2"/>
</dbReference>
<dbReference type="EMBL" id="LVLJ01001546">
    <property type="protein sequence ID" value="OAE29045.1"/>
    <property type="molecule type" value="Genomic_DNA"/>
</dbReference>
<evidence type="ECO:0000256" key="3">
    <source>
        <dbReference type="ARBA" id="ARBA00022448"/>
    </source>
</evidence>
<feature type="transmembrane region" description="Helical" evidence="11">
    <location>
        <begin position="829"/>
        <end position="849"/>
    </location>
</feature>
<feature type="region of interest" description="Disordered" evidence="10">
    <location>
        <begin position="1"/>
        <end position="80"/>
    </location>
</feature>
<dbReference type="FunFam" id="3.40.50.300:FF:000251">
    <property type="entry name" value="ABC transporter B family member 19"/>
    <property type="match status" value="1"/>
</dbReference>
<dbReference type="PROSITE" id="PS50893">
    <property type="entry name" value="ABC_TRANSPORTER_2"/>
    <property type="match status" value="2"/>
</dbReference>
<feature type="compositionally biased region" description="Polar residues" evidence="10">
    <location>
        <begin position="694"/>
        <end position="703"/>
    </location>
</feature>
<dbReference type="InterPro" id="IPR027417">
    <property type="entry name" value="P-loop_NTPase"/>
</dbReference>
<evidence type="ECO:0000256" key="11">
    <source>
        <dbReference type="SAM" id="Phobius"/>
    </source>
</evidence>
<feature type="region of interest" description="Disordered" evidence="10">
    <location>
        <begin position="668"/>
        <end position="722"/>
    </location>
</feature>
<feature type="compositionally biased region" description="Basic and acidic residues" evidence="10">
    <location>
        <begin position="62"/>
        <end position="77"/>
    </location>
</feature>
<dbReference type="InterPro" id="IPR003593">
    <property type="entry name" value="AAA+_ATPase"/>
</dbReference>
<dbReference type="Proteomes" id="UP000077202">
    <property type="component" value="Unassembled WGS sequence"/>
</dbReference>
<evidence type="ECO:0000256" key="9">
    <source>
        <dbReference type="ARBA" id="ARBA00023136"/>
    </source>
</evidence>
<dbReference type="PROSITE" id="PS00211">
    <property type="entry name" value="ABC_TRANSPORTER_1"/>
    <property type="match status" value="2"/>
</dbReference>
<evidence type="ECO:0000313" key="14">
    <source>
        <dbReference type="EMBL" id="OAE29045.1"/>
    </source>
</evidence>
<gene>
    <name evidence="14" type="ORF">AXG93_146s1200</name>
</gene>
<feature type="transmembrane region" description="Helical" evidence="11">
    <location>
        <begin position="367"/>
        <end position="388"/>
    </location>
</feature>
<dbReference type="CDD" id="cd03249">
    <property type="entry name" value="ABC_MTABC3_MDL1_MDL2"/>
    <property type="match status" value="2"/>
</dbReference>
<feature type="transmembrane region" description="Helical" evidence="11">
    <location>
        <begin position="104"/>
        <end position="128"/>
    </location>
</feature>
<dbReference type="SUPFAM" id="SSF52540">
    <property type="entry name" value="P-loop containing nucleoside triphosphate hydrolases"/>
    <property type="match status" value="2"/>
</dbReference>
<feature type="compositionally biased region" description="Basic and acidic residues" evidence="10">
    <location>
        <begin position="668"/>
        <end position="679"/>
    </location>
</feature>
<feature type="transmembrane region" description="Helical" evidence="11">
    <location>
        <begin position="918"/>
        <end position="942"/>
    </location>
</feature>
<keyword evidence="15" id="KW-1185">Reference proteome</keyword>
<feature type="domain" description="ABC transmembrane type-1" evidence="13">
    <location>
        <begin position="791"/>
        <end position="1078"/>
    </location>
</feature>
<dbReference type="PANTHER" id="PTHR43394:SF11">
    <property type="entry name" value="ATP-BINDING CASSETTE TRANSPORTER"/>
    <property type="match status" value="1"/>
</dbReference>
<dbReference type="Pfam" id="PF00005">
    <property type="entry name" value="ABC_tran"/>
    <property type="match status" value="2"/>
</dbReference>
<feature type="transmembrane region" description="Helical" evidence="11">
    <location>
        <begin position="149"/>
        <end position="168"/>
    </location>
</feature>
<evidence type="ECO:0000256" key="2">
    <source>
        <dbReference type="ARBA" id="ARBA00007577"/>
    </source>
</evidence>
<dbReference type="SMART" id="SM00382">
    <property type="entry name" value="AAA"/>
    <property type="match status" value="2"/>
</dbReference>
<evidence type="ECO:0000256" key="8">
    <source>
        <dbReference type="ARBA" id="ARBA00022989"/>
    </source>
</evidence>
<feature type="compositionally biased region" description="Low complexity" evidence="10">
    <location>
        <begin position="1"/>
        <end position="40"/>
    </location>
</feature>